<dbReference type="CDD" id="cd00063">
    <property type="entry name" value="FN3"/>
    <property type="match status" value="1"/>
</dbReference>
<proteinExistence type="predicted"/>
<dbReference type="Proteomes" id="UP000250774">
    <property type="component" value="Segment"/>
</dbReference>
<accession>A0A2Z4Q809</accession>
<gene>
    <name evidence="2" type="primary">19</name>
    <name evidence="2" type="ORF">PBI_SUZY_19</name>
</gene>
<dbReference type="PROSITE" id="PS50853">
    <property type="entry name" value="FN3"/>
    <property type="match status" value="1"/>
</dbReference>
<organism evidence="2 3">
    <name type="scientific">Gordonia phage Suzy</name>
    <dbReference type="NCBI Taxonomy" id="2201430"/>
    <lineage>
        <taxon>Viruses</taxon>
        <taxon>Duplodnaviria</taxon>
        <taxon>Heunggongvirae</taxon>
        <taxon>Uroviricota</taxon>
        <taxon>Caudoviricetes</taxon>
        <taxon>Terapinvirus</taxon>
        <taxon>Terapinvirus suzy</taxon>
    </lineage>
</organism>
<evidence type="ECO:0000313" key="3">
    <source>
        <dbReference type="Proteomes" id="UP000250774"/>
    </source>
</evidence>
<dbReference type="InterPro" id="IPR013783">
    <property type="entry name" value="Ig-like_fold"/>
</dbReference>
<dbReference type="InterPro" id="IPR003961">
    <property type="entry name" value="FN3_dom"/>
</dbReference>
<keyword evidence="3" id="KW-1185">Reference proteome</keyword>
<name>A0A2Z4Q809_9CAUD</name>
<evidence type="ECO:0000259" key="1">
    <source>
        <dbReference type="PROSITE" id="PS50853"/>
    </source>
</evidence>
<dbReference type="SMART" id="SM00060">
    <property type="entry name" value="FN3"/>
    <property type="match status" value="1"/>
</dbReference>
<dbReference type="SUPFAM" id="SSF49265">
    <property type="entry name" value="Fibronectin type III"/>
    <property type="match status" value="1"/>
</dbReference>
<sequence length="287" mass="30109">MTAPMQTALPYGVRDIKLTPYIDALGTVLGTSSVDLPYAQTLSFSEAEETTELRGDDKLVTIHGQGAQVDLSLESGGISLAAWKILTGGSLVEEGVAPNRRIRLRKRSSDVRPYFRVEGQSISDAGGDVHVTIFRCRLNGDLAGDFTDGEFFVSNASGQGLPLLDDTNDLLYDFVQNEQKSAISLTPTPNPLPTPQNVAAGAVTNASVALDWDDVAGATEYKVQASVSPYSAWTDVIDSAGGEPTTSSTTVTGLSASTAYKFRVKAVLPSGTSDASVDTGVVTTAAP</sequence>
<protein>
    <submittedName>
        <fullName evidence="2">Major tail protein</fullName>
    </submittedName>
</protein>
<dbReference type="Gene3D" id="2.60.40.10">
    <property type="entry name" value="Immunoglobulins"/>
    <property type="match status" value="1"/>
</dbReference>
<dbReference type="EMBL" id="MH271313">
    <property type="protein sequence ID" value="AWY06124.1"/>
    <property type="molecule type" value="Genomic_DNA"/>
</dbReference>
<dbReference type="RefSeq" id="YP_009802980.1">
    <property type="nucleotide sequence ID" value="NC_047990.1"/>
</dbReference>
<reference evidence="3" key="1">
    <citation type="submission" date="2018-04" db="EMBL/GenBank/DDBJ databases">
        <authorList>
            <person name="Harrington T."/>
            <person name="Washburn E."/>
            <person name="Bricker J."/>
            <person name="McKinney A."/>
            <person name="Betsko A.J."/>
            <person name="Garlena R.A."/>
            <person name="Russell D.A."/>
            <person name="Pope W.A."/>
            <person name="Jacobs-Sera D."/>
            <person name="Hatfull G.F."/>
        </authorList>
    </citation>
    <scope>NUCLEOTIDE SEQUENCE [LARGE SCALE GENOMIC DNA]</scope>
</reference>
<feature type="domain" description="Fibronectin type-III" evidence="1">
    <location>
        <begin position="194"/>
        <end position="287"/>
    </location>
</feature>
<dbReference type="KEGG" id="vg:54993538"/>
<dbReference type="GeneID" id="54993538"/>
<evidence type="ECO:0000313" key="2">
    <source>
        <dbReference type="EMBL" id="AWY06124.1"/>
    </source>
</evidence>
<dbReference type="Pfam" id="PF00041">
    <property type="entry name" value="fn3"/>
    <property type="match status" value="1"/>
</dbReference>
<dbReference type="InterPro" id="IPR036116">
    <property type="entry name" value="FN3_sf"/>
</dbReference>